<sequence>MEHFLPVCSQRVTHCTAFPLAQSRNGTLNIAQRPMWHIALCGEYAVPRGVAVLPNSRCIHCGTMVSDQSDHRRTIIWTIVGCLGSRLDDGARWTVGRVTAYHFYRREEGFELALLFR</sequence>
<keyword evidence="2" id="KW-1185">Reference proteome</keyword>
<evidence type="ECO:0000313" key="1">
    <source>
        <dbReference type="EMBL" id="MCD7453719.1"/>
    </source>
</evidence>
<name>A0ABS8S497_DATST</name>
<dbReference type="EMBL" id="JACEIK010000263">
    <property type="protein sequence ID" value="MCD7453719.1"/>
    <property type="molecule type" value="Genomic_DNA"/>
</dbReference>
<accession>A0ABS8S497</accession>
<evidence type="ECO:0000313" key="2">
    <source>
        <dbReference type="Proteomes" id="UP000823775"/>
    </source>
</evidence>
<dbReference type="Proteomes" id="UP000823775">
    <property type="component" value="Unassembled WGS sequence"/>
</dbReference>
<proteinExistence type="predicted"/>
<organism evidence="1 2">
    <name type="scientific">Datura stramonium</name>
    <name type="common">Jimsonweed</name>
    <name type="synonym">Common thornapple</name>
    <dbReference type="NCBI Taxonomy" id="4076"/>
    <lineage>
        <taxon>Eukaryota</taxon>
        <taxon>Viridiplantae</taxon>
        <taxon>Streptophyta</taxon>
        <taxon>Embryophyta</taxon>
        <taxon>Tracheophyta</taxon>
        <taxon>Spermatophyta</taxon>
        <taxon>Magnoliopsida</taxon>
        <taxon>eudicotyledons</taxon>
        <taxon>Gunneridae</taxon>
        <taxon>Pentapetalae</taxon>
        <taxon>asterids</taxon>
        <taxon>lamiids</taxon>
        <taxon>Solanales</taxon>
        <taxon>Solanaceae</taxon>
        <taxon>Solanoideae</taxon>
        <taxon>Datureae</taxon>
        <taxon>Datura</taxon>
    </lineage>
</organism>
<gene>
    <name evidence="1" type="ORF">HAX54_021910</name>
</gene>
<comment type="caution">
    <text evidence="1">The sequence shown here is derived from an EMBL/GenBank/DDBJ whole genome shotgun (WGS) entry which is preliminary data.</text>
</comment>
<protein>
    <submittedName>
        <fullName evidence="1">Uncharacterized protein</fullName>
    </submittedName>
</protein>
<reference evidence="1 2" key="1">
    <citation type="journal article" date="2021" name="BMC Genomics">
        <title>Datura genome reveals duplications of psychoactive alkaloid biosynthetic genes and high mutation rate following tissue culture.</title>
        <authorList>
            <person name="Rajewski A."/>
            <person name="Carter-House D."/>
            <person name="Stajich J."/>
            <person name="Litt A."/>
        </authorList>
    </citation>
    <scope>NUCLEOTIDE SEQUENCE [LARGE SCALE GENOMIC DNA]</scope>
    <source>
        <strain evidence="1">AR-01</strain>
    </source>
</reference>